<accession>A0A2N5U106</accession>
<evidence type="ECO:0000313" key="3">
    <source>
        <dbReference type="Proteomes" id="UP000235392"/>
    </source>
</evidence>
<reference evidence="2 3" key="1">
    <citation type="submission" date="2017-11" db="EMBL/GenBank/DDBJ databases">
        <title>De novo assembly and phasing of dikaryotic genomes from two isolates of Puccinia coronata f. sp. avenae, the causal agent of oat crown rust.</title>
        <authorList>
            <person name="Miller M.E."/>
            <person name="Zhang Y."/>
            <person name="Omidvar V."/>
            <person name="Sperschneider J."/>
            <person name="Schwessinger B."/>
            <person name="Raley C."/>
            <person name="Palmer J.M."/>
            <person name="Garnica D."/>
            <person name="Upadhyaya N."/>
            <person name="Rathjen J."/>
            <person name="Taylor J.M."/>
            <person name="Park R.F."/>
            <person name="Dodds P.N."/>
            <person name="Hirsch C.D."/>
            <person name="Kianian S.F."/>
            <person name="Figueroa M."/>
        </authorList>
    </citation>
    <scope>NUCLEOTIDE SEQUENCE [LARGE SCALE GENOMIC DNA]</scope>
    <source>
        <strain evidence="2">12SD80</strain>
    </source>
</reference>
<protein>
    <submittedName>
        <fullName evidence="2">Uncharacterized protein</fullName>
    </submittedName>
</protein>
<sequence length="144" mass="16450">MSSLVEKWEPALITDNQIKEQVLTPISTTSKYYKPMIEATNWFAAKDIQLKWNEEAAEKGIPLNEVPKIREIWAERWKHLGRGEFTTNLKLFYLPTHQILQTQSLDPGTILPLQAPALAKNRNSPQRPGDQLVPLGPLPNDPRE</sequence>
<name>A0A2N5U106_9BASI</name>
<dbReference type="EMBL" id="PGCI01000269">
    <property type="protein sequence ID" value="PLW31436.1"/>
    <property type="molecule type" value="Genomic_DNA"/>
</dbReference>
<evidence type="ECO:0000313" key="2">
    <source>
        <dbReference type="EMBL" id="PLW31436.1"/>
    </source>
</evidence>
<dbReference type="Proteomes" id="UP000235392">
    <property type="component" value="Unassembled WGS sequence"/>
</dbReference>
<comment type="caution">
    <text evidence="2">The sequence shown here is derived from an EMBL/GenBank/DDBJ whole genome shotgun (WGS) entry which is preliminary data.</text>
</comment>
<gene>
    <name evidence="2" type="ORF">PCASD_18542</name>
</gene>
<organism evidence="2 3">
    <name type="scientific">Puccinia coronata f. sp. avenae</name>
    <dbReference type="NCBI Taxonomy" id="200324"/>
    <lineage>
        <taxon>Eukaryota</taxon>
        <taxon>Fungi</taxon>
        <taxon>Dikarya</taxon>
        <taxon>Basidiomycota</taxon>
        <taxon>Pucciniomycotina</taxon>
        <taxon>Pucciniomycetes</taxon>
        <taxon>Pucciniales</taxon>
        <taxon>Pucciniaceae</taxon>
        <taxon>Puccinia</taxon>
    </lineage>
</organism>
<evidence type="ECO:0000256" key="1">
    <source>
        <dbReference type="SAM" id="MobiDB-lite"/>
    </source>
</evidence>
<dbReference type="AlphaFoldDB" id="A0A2N5U106"/>
<feature type="region of interest" description="Disordered" evidence="1">
    <location>
        <begin position="120"/>
        <end position="144"/>
    </location>
</feature>
<proteinExistence type="predicted"/>